<dbReference type="Pfam" id="PF05222">
    <property type="entry name" value="AlaDh_PNT_N"/>
    <property type="match status" value="1"/>
</dbReference>
<dbReference type="PANTHER" id="PTHR11133">
    <property type="entry name" value="SACCHAROPINE DEHYDROGENASE"/>
    <property type="match status" value="1"/>
</dbReference>
<protein>
    <submittedName>
        <fullName evidence="3">NAD(P)-dependent oxidoreductase</fullName>
    </submittedName>
</protein>
<feature type="domain" description="Alanine dehydrogenase/pyridine nucleotide transhydrogenase N-terminal" evidence="2">
    <location>
        <begin position="7"/>
        <end position="139"/>
    </location>
</feature>
<dbReference type="InterPro" id="IPR051168">
    <property type="entry name" value="AASS"/>
</dbReference>
<dbReference type="SUPFAM" id="SSF52283">
    <property type="entry name" value="Formate/glycerate dehydrogenase catalytic domain-like"/>
    <property type="match status" value="1"/>
</dbReference>
<dbReference type="Proteomes" id="UP001501126">
    <property type="component" value="Unassembled WGS sequence"/>
</dbReference>
<keyword evidence="1" id="KW-0560">Oxidoreductase</keyword>
<dbReference type="RefSeq" id="WP_343785804.1">
    <property type="nucleotide sequence ID" value="NZ_BAAAFH010000007.1"/>
</dbReference>
<evidence type="ECO:0000313" key="4">
    <source>
        <dbReference type="Proteomes" id="UP001501126"/>
    </source>
</evidence>
<gene>
    <name evidence="3" type="ORF">GCM10009118_12900</name>
</gene>
<proteinExistence type="predicted"/>
<dbReference type="InterPro" id="IPR027281">
    <property type="entry name" value="Lys1"/>
</dbReference>
<dbReference type="EMBL" id="BAAAFH010000007">
    <property type="protein sequence ID" value="GAA0874882.1"/>
    <property type="molecule type" value="Genomic_DNA"/>
</dbReference>
<evidence type="ECO:0000259" key="2">
    <source>
        <dbReference type="SMART" id="SM01003"/>
    </source>
</evidence>
<dbReference type="InterPro" id="IPR007886">
    <property type="entry name" value="AlaDH/PNT_N"/>
</dbReference>
<dbReference type="CDD" id="cd05199">
    <property type="entry name" value="SDH_like"/>
    <property type="match status" value="1"/>
</dbReference>
<dbReference type="PIRSF" id="PIRSF018250">
    <property type="entry name" value="Saccharopine_DH_Lys"/>
    <property type="match status" value="1"/>
</dbReference>
<organism evidence="3 4">
    <name type="scientific">Wandonia haliotis</name>
    <dbReference type="NCBI Taxonomy" id="574963"/>
    <lineage>
        <taxon>Bacteria</taxon>
        <taxon>Pseudomonadati</taxon>
        <taxon>Bacteroidota</taxon>
        <taxon>Flavobacteriia</taxon>
        <taxon>Flavobacteriales</taxon>
        <taxon>Crocinitomicaceae</taxon>
        <taxon>Wandonia</taxon>
    </lineage>
</organism>
<evidence type="ECO:0000313" key="3">
    <source>
        <dbReference type="EMBL" id="GAA0874882.1"/>
    </source>
</evidence>
<keyword evidence="4" id="KW-1185">Reference proteome</keyword>
<comment type="caution">
    <text evidence="3">The sequence shown here is derived from an EMBL/GenBank/DDBJ whole genome shotgun (WGS) entry which is preliminary data.</text>
</comment>
<accession>A0ABN1MPV4</accession>
<evidence type="ECO:0000256" key="1">
    <source>
        <dbReference type="ARBA" id="ARBA00023002"/>
    </source>
</evidence>
<dbReference type="SMART" id="SM01003">
    <property type="entry name" value="AlaDh_PNT_N"/>
    <property type="match status" value="1"/>
</dbReference>
<sequence>MATIHIGVIREGKVPPDRRVPLTPKQCVEVKKRFPNVEIIIEPSEIRAYSDDEYRNEGITVSSDISECSLLIGVKEVPVEQLIPGKTYMFFSHTFKKQPYNRNLLRTILDKKIRLIDYEVLKDKNNQRIIGFGRYAGIVGCYNAFRTYGLKTGAFDLKPAHACFDRAEMEKELEHVVLPANFKMVLTGFGRVGQGAREVLQLLPIQEVSPVEFLEKSFDEPVFAQLNVEDYYDREDGKTFTRQQFYDDPSGFISTFPRYMKTANVYASCHYWSEKAPFIATREDFKNPENRLSVVADISADIDGPVGCTLRPSTVADPIYGYNPVSESEDDYTKEGVIAVMAIDNLPCELPRDASEFFGEAMLDNVFPALLGESDPDRIIERATETTLDGKLMPAFAYLEDYVQGELSH</sequence>
<dbReference type="PANTHER" id="PTHR11133:SF22">
    <property type="entry name" value="ALPHA-AMINOADIPIC SEMIALDEHYDE SYNTHASE, MITOCHONDRIAL"/>
    <property type="match status" value="1"/>
</dbReference>
<name>A0ABN1MPV4_9FLAO</name>
<dbReference type="Gene3D" id="3.40.50.720">
    <property type="entry name" value="NAD(P)-binding Rossmann-like Domain"/>
    <property type="match status" value="2"/>
</dbReference>
<reference evidence="3 4" key="1">
    <citation type="journal article" date="2019" name="Int. J. Syst. Evol. Microbiol.">
        <title>The Global Catalogue of Microorganisms (GCM) 10K type strain sequencing project: providing services to taxonomists for standard genome sequencing and annotation.</title>
        <authorList>
            <consortium name="The Broad Institute Genomics Platform"/>
            <consortium name="The Broad Institute Genome Sequencing Center for Infectious Disease"/>
            <person name="Wu L."/>
            <person name="Ma J."/>
        </authorList>
    </citation>
    <scope>NUCLEOTIDE SEQUENCE [LARGE SCALE GENOMIC DNA]</scope>
    <source>
        <strain evidence="3 4">JCM 16083</strain>
    </source>
</reference>